<dbReference type="KEGG" id="dpg:DESPIGER_0042"/>
<evidence type="ECO:0000313" key="1">
    <source>
        <dbReference type="EMBL" id="SFV71947.1"/>
    </source>
</evidence>
<dbReference type="InterPro" id="IPR005564">
    <property type="entry name" value="Major_capsid_GpE"/>
</dbReference>
<sequence>MLAHLKGLFTPDAIAASLESLPPLETTVMDNLFKDRPTHPLPLIGISELKAVVQSVPVVRRDGTPVSLKGESVDMEFVAPLPIKVQIPVSASELNDLRVLFGNKAALTAWRTRKVDQIRQTVRNTVEGMCSVVASTGKLTWPVDMEGGRREVYEIDYGPLLSFEPAAKLTTSSKVSDVYRLLRGMEQEVKHAGLGGSVEFWAGPDVAAVLLDIVEKYTSTAESKPYRLELKDGRAEVGGYTIRFMDETYPNPEDDGEWLPKLEPKTLLAVAKNQPGKVWYCAIDSISANNAATPLHIVPVPRQDDSGIMLIGQAKPLPARPSRASCKAIVVD</sequence>
<dbReference type="AlphaFoldDB" id="A0A1K1LB56"/>
<keyword evidence="2" id="KW-1185">Reference proteome</keyword>
<accession>A0A1K1LB56</accession>
<dbReference type="EMBL" id="LT630450">
    <property type="protein sequence ID" value="SFV71947.1"/>
    <property type="molecule type" value="Genomic_DNA"/>
</dbReference>
<organism evidence="1 2">
    <name type="scientific">Desulfovibrio piger</name>
    <dbReference type="NCBI Taxonomy" id="901"/>
    <lineage>
        <taxon>Bacteria</taxon>
        <taxon>Pseudomonadati</taxon>
        <taxon>Thermodesulfobacteriota</taxon>
        <taxon>Desulfovibrionia</taxon>
        <taxon>Desulfovibrionales</taxon>
        <taxon>Desulfovibrionaceae</taxon>
        <taxon>Desulfovibrio</taxon>
    </lineage>
</organism>
<evidence type="ECO:0008006" key="3">
    <source>
        <dbReference type="Google" id="ProtNLM"/>
    </source>
</evidence>
<dbReference type="Proteomes" id="UP000186323">
    <property type="component" value="Chromosome I"/>
</dbReference>
<reference evidence="2" key="1">
    <citation type="submission" date="2016-10" db="EMBL/GenBank/DDBJ databases">
        <authorList>
            <person name="Wegmann U."/>
        </authorList>
    </citation>
    <scope>NUCLEOTIDE SEQUENCE [LARGE SCALE GENOMIC DNA]</scope>
</reference>
<evidence type="ECO:0000313" key="2">
    <source>
        <dbReference type="Proteomes" id="UP000186323"/>
    </source>
</evidence>
<dbReference type="OrthoDB" id="9772707at2"/>
<protein>
    <recommendedName>
        <fullName evidence="3">Phage major capsid protein E</fullName>
    </recommendedName>
</protein>
<dbReference type="Pfam" id="PF03864">
    <property type="entry name" value="Phage_cap_E"/>
    <property type="match status" value="1"/>
</dbReference>
<dbReference type="RefSeq" id="WP_006006603.1">
    <property type="nucleotide sequence ID" value="NZ_CABKOD010000040.1"/>
</dbReference>
<proteinExistence type="predicted"/>
<gene>
    <name evidence="1" type="ORF">DESPIGER_0042</name>
</gene>
<name>A0A1K1LB56_9BACT</name>